<keyword evidence="9" id="KW-1185">Reference proteome</keyword>
<dbReference type="PANTHER" id="PTHR31542:SF1">
    <property type="entry name" value="LARGE RIBOSOMAL SUBUNIT PROTEIN ML50"/>
    <property type="match status" value="1"/>
</dbReference>
<dbReference type="PANTHER" id="PTHR31542">
    <property type="entry name" value="39A RIBOSOMAL PROTEIN L50, MITOCHONDRIAL"/>
    <property type="match status" value="1"/>
</dbReference>
<proteinExistence type="inferred from homology"/>
<dbReference type="AlphaFoldDB" id="A0A8J5MYX1"/>
<dbReference type="Proteomes" id="UP000747542">
    <property type="component" value="Unassembled WGS sequence"/>
</dbReference>
<keyword evidence="4" id="KW-0496">Mitochondrion</keyword>
<evidence type="ECO:0000256" key="2">
    <source>
        <dbReference type="ARBA" id="ARBA00008860"/>
    </source>
</evidence>
<evidence type="ECO:0000256" key="1">
    <source>
        <dbReference type="ARBA" id="ARBA00004173"/>
    </source>
</evidence>
<keyword evidence="5" id="KW-0687">Ribonucleoprotein</keyword>
<protein>
    <recommendedName>
        <fullName evidence="6">Large ribosomal subunit protein mL50</fullName>
    </recommendedName>
    <alternativeName>
        <fullName evidence="7">39S ribosomal protein L50, mitochondrial</fullName>
    </alternativeName>
</protein>
<name>A0A8J5MYX1_HOMAM</name>
<dbReference type="GO" id="GO:0005762">
    <property type="term" value="C:mitochondrial large ribosomal subunit"/>
    <property type="evidence" value="ECO:0007669"/>
    <property type="project" value="TreeGrafter"/>
</dbReference>
<accession>A0A8J5MYX1</accession>
<feature type="non-terminal residue" evidence="8">
    <location>
        <position position="207"/>
    </location>
</feature>
<dbReference type="InterPro" id="IPR018305">
    <property type="entry name" value="Ribosomal_m50"/>
</dbReference>
<dbReference type="EMBL" id="JAHLQT010018664">
    <property type="protein sequence ID" value="KAG7169043.1"/>
    <property type="molecule type" value="Genomic_DNA"/>
</dbReference>
<keyword evidence="3 8" id="KW-0689">Ribosomal protein</keyword>
<evidence type="ECO:0000256" key="7">
    <source>
        <dbReference type="ARBA" id="ARBA00035398"/>
    </source>
</evidence>
<evidence type="ECO:0000313" key="8">
    <source>
        <dbReference type="EMBL" id="KAG7169043.1"/>
    </source>
</evidence>
<evidence type="ECO:0000256" key="3">
    <source>
        <dbReference type="ARBA" id="ARBA00022980"/>
    </source>
</evidence>
<sequence>PDLLVLGTDGRKTSGVPAYLATTHGVNRLSSSAPDTTSQDDILPPNRRFSFDAESLASRGYLRSQMPYSPPEDIENEVLRICKELLKSTDLHTPFKDANTKFMVLAECSKAYNHTVPNSLMHKITSIGELVTFYKTPINTTVPLNMMKEFDLPKNLHVIYKYTRFHPETDTMFGGVSAYTKDSTIVPGLKNKKRYPGYQARSTWPYQ</sequence>
<gene>
    <name evidence="8" type="primary">MRPL50-L</name>
    <name evidence="8" type="ORF">Hamer_G011742</name>
</gene>
<comment type="caution">
    <text evidence="8">The sequence shown here is derived from an EMBL/GenBank/DDBJ whole genome shotgun (WGS) entry which is preliminary data.</text>
</comment>
<organism evidence="8 9">
    <name type="scientific">Homarus americanus</name>
    <name type="common">American lobster</name>
    <dbReference type="NCBI Taxonomy" id="6706"/>
    <lineage>
        <taxon>Eukaryota</taxon>
        <taxon>Metazoa</taxon>
        <taxon>Ecdysozoa</taxon>
        <taxon>Arthropoda</taxon>
        <taxon>Crustacea</taxon>
        <taxon>Multicrustacea</taxon>
        <taxon>Malacostraca</taxon>
        <taxon>Eumalacostraca</taxon>
        <taxon>Eucarida</taxon>
        <taxon>Decapoda</taxon>
        <taxon>Pleocyemata</taxon>
        <taxon>Astacidea</taxon>
        <taxon>Nephropoidea</taxon>
        <taxon>Nephropidae</taxon>
        <taxon>Homarus</taxon>
    </lineage>
</organism>
<comment type="similarity">
    <text evidence="2">Belongs to the mitochondrion-specific ribosomal protein mL50 family.</text>
</comment>
<dbReference type="Pfam" id="PF10501">
    <property type="entry name" value="Ribosomal_L50"/>
    <property type="match status" value="1"/>
</dbReference>
<evidence type="ECO:0000256" key="5">
    <source>
        <dbReference type="ARBA" id="ARBA00023274"/>
    </source>
</evidence>
<evidence type="ECO:0000256" key="4">
    <source>
        <dbReference type="ARBA" id="ARBA00023128"/>
    </source>
</evidence>
<comment type="subcellular location">
    <subcellularLocation>
        <location evidence="1">Mitochondrion</location>
    </subcellularLocation>
</comment>
<evidence type="ECO:0000313" key="9">
    <source>
        <dbReference type="Proteomes" id="UP000747542"/>
    </source>
</evidence>
<evidence type="ECO:0000256" key="6">
    <source>
        <dbReference type="ARBA" id="ARBA00035183"/>
    </source>
</evidence>
<reference evidence="8" key="1">
    <citation type="journal article" date="2021" name="Sci. Adv.">
        <title>The American lobster genome reveals insights on longevity, neural, and immune adaptations.</title>
        <authorList>
            <person name="Polinski J.M."/>
            <person name="Zimin A.V."/>
            <person name="Clark K.F."/>
            <person name="Kohn A.B."/>
            <person name="Sadowski N."/>
            <person name="Timp W."/>
            <person name="Ptitsyn A."/>
            <person name="Khanna P."/>
            <person name="Romanova D.Y."/>
            <person name="Williams P."/>
            <person name="Greenwood S.J."/>
            <person name="Moroz L.L."/>
            <person name="Walt D.R."/>
            <person name="Bodnar A.G."/>
        </authorList>
    </citation>
    <scope>NUCLEOTIDE SEQUENCE</scope>
    <source>
        <strain evidence="8">GMGI-L3</strain>
    </source>
</reference>